<dbReference type="InterPro" id="IPR003735">
    <property type="entry name" value="Metal_Tscrpt_repr"/>
</dbReference>
<reference evidence="1" key="1">
    <citation type="submission" date="2020-07" db="EMBL/GenBank/DDBJ databases">
        <title>Huge and variable diversity of episymbiotic CPR bacteria and DPANN archaea in groundwater ecosystems.</title>
        <authorList>
            <person name="He C.Y."/>
            <person name="Keren R."/>
            <person name="Whittaker M."/>
            <person name="Farag I.F."/>
            <person name="Doudna J."/>
            <person name="Cate J.H.D."/>
            <person name="Banfield J.F."/>
        </authorList>
    </citation>
    <scope>NUCLEOTIDE SEQUENCE</scope>
    <source>
        <strain evidence="1">NC_groundwater_17_Pr7_B-0.1um_64_12</strain>
    </source>
</reference>
<dbReference type="Gene3D" id="1.20.58.1000">
    <property type="entry name" value="Metal-sensitive repressor, helix protomer"/>
    <property type="match status" value="1"/>
</dbReference>
<dbReference type="Pfam" id="PF02583">
    <property type="entry name" value="Trns_repr_metal"/>
    <property type="match status" value="1"/>
</dbReference>
<sequence>MKQSVKADAGRRLARIAGQLGGIQKMLDEERYCVDILTQVAALRAALDQFGVLMLSTHLESCVYGAGDAPEHCITTSTDERLDEIRRTLNRFLK</sequence>
<dbReference type="GO" id="GO:0045892">
    <property type="term" value="P:negative regulation of DNA-templated transcription"/>
    <property type="evidence" value="ECO:0007669"/>
    <property type="project" value="UniProtKB-ARBA"/>
</dbReference>
<dbReference type="GO" id="GO:0003677">
    <property type="term" value="F:DNA binding"/>
    <property type="evidence" value="ECO:0007669"/>
    <property type="project" value="InterPro"/>
</dbReference>
<dbReference type="PANTHER" id="PTHR33677">
    <property type="entry name" value="TRANSCRIPTIONAL REPRESSOR FRMR-RELATED"/>
    <property type="match status" value="1"/>
</dbReference>
<gene>
    <name evidence="1" type="ORF">HYR64_04565</name>
</gene>
<dbReference type="AlphaFoldDB" id="A0A931LS84"/>
<protein>
    <submittedName>
        <fullName evidence="1">Metal-sensitive transcriptional regulator</fullName>
    </submittedName>
</protein>
<organism evidence="1 2">
    <name type="scientific">Fimbriimonas ginsengisoli</name>
    <dbReference type="NCBI Taxonomy" id="1005039"/>
    <lineage>
        <taxon>Bacteria</taxon>
        <taxon>Bacillati</taxon>
        <taxon>Armatimonadota</taxon>
        <taxon>Fimbriimonadia</taxon>
        <taxon>Fimbriimonadales</taxon>
        <taxon>Fimbriimonadaceae</taxon>
        <taxon>Fimbriimonas</taxon>
    </lineage>
</organism>
<accession>A0A931LS84</accession>
<name>A0A931LS84_FIMGI</name>
<dbReference type="EMBL" id="JACOSL010000029">
    <property type="protein sequence ID" value="MBI1756364.1"/>
    <property type="molecule type" value="Genomic_DNA"/>
</dbReference>
<comment type="caution">
    <text evidence="1">The sequence shown here is derived from an EMBL/GenBank/DDBJ whole genome shotgun (WGS) entry which is preliminary data.</text>
</comment>
<evidence type="ECO:0000313" key="1">
    <source>
        <dbReference type="EMBL" id="MBI1756364.1"/>
    </source>
</evidence>
<dbReference type="CDD" id="cd10148">
    <property type="entry name" value="CsoR-like_DUF156"/>
    <property type="match status" value="1"/>
</dbReference>
<dbReference type="Proteomes" id="UP000727962">
    <property type="component" value="Unassembled WGS sequence"/>
</dbReference>
<dbReference type="InterPro" id="IPR038390">
    <property type="entry name" value="Metal_Tscrpt_repr_sf"/>
</dbReference>
<dbReference type="GO" id="GO:0046872">
    <property type="term" value="F:metal ion binding"/>
    <property type="evidence" value="ECO:0007669"/>
    <property type="project" value="InterPro"/>
</dbReference>
<evidence type="ECO:0000313" key="2">
    <source>
        <dbReference type="Proteomes" id="UP000727962"/>
    </source>
</evidence>
<proteinExistence type="predicted"/>